<dbReference type="SUPFAM" id="SSF46785">
    <property type="entry name" value="Winged helix' DNA-binding domain"/>
    <property type="match status" value="1"/>
</dbReference>
<dbReference type="Proteomes" id="UP000549052">
    <property type="component" value="Unassembled WGS sequence"/>
</dbReference>
<gene>
    <name evidence="1" type="ORF">FHW16_004742</name>
</gene>
<evidence type="ECO:0000313" key="2">
    <source>
        <dbReference type="Proteomes" id="UP000549052"/>
    </source>
</evidence>
<dbReference type="EMBL" id="JACGXN010000011">
    <property type="protein sequence ID" value="MBA8881007.1"/>
    <property type="molecule type" value="Genomic_DNA"/>
</dbReference>
<dbReference type="AlphaFoldDB" id="A0A839EX96"/>
<sequence length="119" mass="13105">MTTLIVKLATMADVKSRFVEAGRRAMAGEIVAAEPTVNFLSYDDMHRVLAPLRLAIVKVLAGQGALPIREVARRVNRDVQAVHRDITTLVNAGVIDRMDNGVSFPYERIHFEFDVSAAA</sequence>
<dbReference type="InterPro" id="IPR036388">
    <property type="entry name" value="WH-like_DNA-bd_sf"/>
</dbReference>
<organism evidence="1 2">
    <name type="scientific">Phyllobacterium myrsinacearum</name>
    <dbReference type="NCBI Taxonomy" id="28101"/>
    <lineage>
        <taxon>Bacteria</taxon>
        <taxon>Pseudomonadati</taxon>
        <taxon>Pseudomonadota</taxon>
        <taxon>Alphaproteobacteria</taxon>
        <taxon>Hyphomicrobiales</taxon>
        <taxon>Phyllobacteriaceae</taxon>
        <taxon>Phyllobacterium</taxon>
    </lineage>
</organism>
<accession>A0A839EX96</accession>
<proteinExistence type="predicted"/>
<dbReference type="InterPro" id="IPR036390">
    <property type="entry name" value="WH_DNA-bd_sf"/>
</dbReference>
<comment type="caution">
    <text evidence="1">The sequence shown here is derived from an EMBL/GenBank/DDBJ whole genome shotgun (WGS) entry which is preliminary data.</text>
</comment>
<reference evidence="1 2" key="1">
    <citation type="submission" date="2020-07" db="EMBL/GenBank/DDBJ databases">
        <title>Genomic Encyclopedia of Type Strains, Phase IV (KMG-V): Genome sequencing to study the core and pangenomes of soil and plant-associated prokaryotes.</title>
        <authorList>
            <person name="Whitman W."/>
        </authorList>
    </citation>
    <scope>NUCLEOTIDE SEQUENCE [LARGE SCALE GENOMIC DNA]</scope>
    <source>
        <strain evidence="1 2">AN3</strain>
    </source>
</reference>
<protein>
    <submittedName>
        <fullName evidence="1">Putative transcriptional regulator</fullName>
    </submittedName>
</protein>
<name>A0A839EX96_9HYPH</name>
<keyword evidence="2" id="KW-1185">Reference proteome</keyword>
<dbReference type="Pfam" id="PF25212">
    <property type="entry name" value="HVO_A0114"/>
    <property type="match status" value="1"/>
</dbReference>
<evidence type="ECO:0000313" key="1">
    <source>
        <dbReference type="EMBL" id="MBA8881007.1"/>
    </source>
</evidence>
<dbReference type="Gene3D" id="1.10.10.10">
    <property type="entry name" value="Winged helix-like DNA-binding domain superfamily/Winged helix DNA-binding domain"/>
    <property type="match status" value="1"/>
</dbReference>